<dbReference type="GO" id="GO:0004439">
    <property type="term" value="F:phosphatidylinositol-4,5-bisphosphate 5-phosphatase activity"/>
    <property type="evidence" value="ECO:0007669"/>
    <property type="project" value="TreeGrafter"/>
</dbReference>
<dbReference type="InterPro" id="IPR000300">
    <property type="entry name" value="IPPc"/>
</dbReference>
<dbReference type="AlphaFoldDB" id="A0A915DMG6"/>
<dbReference type="PANTHER" id="PTHR11200">
    <property type="entry name" value="INOSITOL 5-PHOSPHATASE"/>
    <property type="match status" value="1"/>
</dbReference>
<dbReference type="Proteomes" id="UP000887574">
    <property type="component" value="Unplaced"/>
</dbReference>
<dbReference type="SUPFAM" id="SSF56219">
    <property type="entry name" value="DNase I-like"/>
    <property type="match status" value="1"/>
</dbReference>
<protein>
    <submittedName>
        <fullName evidence="3">Inositol polyphosphate-related phosphatase domain-containing protein</fullName>
    </submittedName>
</protein>
<dbReference type="Pfam" id="PF21310">
    <property type="entry name" value="OCRL-like_ASH"/>
    <property type="match status" value="1"/>
</dbReference>
<dbReference type="WBParaSite" id="jg21551">
    <property type="protein sequence ID" value="jg21551"/>
    <property type="gene ID" value="jg21551"/>
</dbReference>
<sequence length="562" mass="64131">MFALPTQLSTHFHLTAALVKFWHPRFSTFPFNNFLGQSKMTFYTPEPSFSGSLMSGQARKSISLPRNNFYAGQGVGNIPSGASPTTGIDPFESMLHGHEAKFCTYSNANIYATTFNVNGKSPPESLCEWLNFDTTSLPDFIAIGLQEMDLALNTYVIDTSLRQDEWMFVLSRNLPNIYKQVAYIRLIGIFLVLYQREDSKIAVSNVHLSSIATGFLRMGNKGGVGISIRLNDTNVCFINSHLAAGNAELPKRNQDYREISQMRFDNGLGIYDHETVLWLGDLNYRLNNLTYEEVVRECYSTRYEELFKHDQLKEQQRLRTAFNGFQEKVPRFRPTYKFDVGTSTWDTSEKRRIPAWCDRILYWTRDKSIKIEQLSYTSVEKVVFSDHKPVCATFNLAVKLIDQKKRNAVYEEVLRESDKKANDKLPVCTLSQTEFKFGEVYFEQPAVGILTIKNTGLTATHFSFAATHQAEDMPENWLTVTPKSSFLEVGAEVEVTIQVVVDDEKVRPNIELSCILVIRLDQGRDYFVVVNAQYNGIQKETESEKIVNDASKNDWLIDLSDS</sequence>
<feature type="domain" description="Inositol polyphosphate-related phosphatase" evidence="1">
    <location>
        <begin position="106"/>
        <end position="402"/>
    </location>
</feature>
<dbReference type="Gene3D" id="2.60.40.10">
    <property type="entry name" value="Immunoglobulins"/>
    <property type="match status" value="1"/>
</dbReference>
<dbReference type="GO" id="GO:0046856">
    <property type="term" value="P:phosphatidylinositol dephosphorylation"/>
    <property type="evidence" value="ECO:0007669"/>
    <property type="project" value="InterPro"/>
</dbReference>
<dbReference type="InterPro" id="IPR036691">
    <property type="entry name" value="Endo/exonu/phosph_ase_sf"/>
</dbReference>
<proteinExistence type="predicted"/>
<dbReference type="Pfam" id="PF22669">
    <property type="entry name" value="Exo_endo_phos2"/>
    <property type="match status" value="1"/>
</dbReference>
<keyword evidence="2" id="KW-1185">Reference proteome</keyword>
<dbReference type="SMART" id="SM00128">
    <property type="entry name" value="IPPc"/>
    <property type="match status" value="1"/>
</dbReference>
<accession>A0A915DMG6</accession>
<evidence type="ECO:0000259" key="1">
    <source>
        <dbReference type="SMART" id="SM00128"/>
    </source>
</evidence>
<reference evidence="3" key="1">
    <citation type="submission" date="2022-11" db="UniProtKB">
        <authorList>
            <consortium name="WormBaseParasite"/>
        </authorList>
    </citation>
    <scope>IDENTIFICATION</scope>
</reference>
<evidence type="ECO:0000313" key="3">
    <source>
        <dbReference type="WBParaSite" id="jg21551"/>
    </source>
</evidence>
<name>A0A915DMG6_9BILA</name>
<dbReference type="PANTHER" id="PTHR11200:SF300">
    <property type="entry name" value="TYPE II INOSITOL 1,4,5-TRISPHOSPHATE 5-PHOSPHATASE"/>
    <property type="match status" value="1"/>
</dbReference>
<dbReference type="InterPro" id="IPR013783">
    <property type="entry name" value="Ig-like_fold"/>
</dbReference>
<dbReference type="InterPro" id="IPR048869">
    <property type="entry name" value="OCRL-1_2_ASH"/>
</dbReference>
<evidence type="ECO:0000313" key="2">
    <source>
        <dbReference type="Proteomes" id="UP000887574"/>
    </source>
</evidence>
<dbReference type="InterPro" id="IPR046985">
    <property type="entry name" value="IP5"/>
</dbReference>
<organism evidence="2 3">
    <name type="scientific">Ditylenchus dipsaci</name>
    <dbReference type="NCBI Taxonomy" id="166011"/>
    <lineage>
        <taxon>Eukaryota</taxon>
        <taxon>Metazoa</taxon>
        <taxon>Ecdysozoa</taxon>
        <taxon>Nematoda</taxon>
        <taxon>Chromadorea</taxon>
        <taxon>Rhabditida</taxon>
        <taxon>Tylenchina</taxon>
        <taxon>Tylenchomorpha</taxon>
        <taxon>Sphaerularioidea</taxon>
        <taxon>Anguinidae</taxon>
        <taxon>Anguininae</taxon>
        <taxon>Ditylenchus</taxon>
    </lineage>
</organism>
<dbReference type="Gene3D" id="3.60.10.10">
    <property type="entry name" value="Endonuclease/exonuclease/phosphatase"/>
    <property type="match status" value="1"/>
</dbReference>
<dbReference type="GO" id="GO:0016020">
    <property type="term" value="C:membrane"/>
    <property type="evidence" value="ECO:0007669"/>
    <property type="project" value="TreeGrafter"/>
</dbReference>